<dbReference type="Gene3D" id="3.30.70.1430">
    <property type="entry name" value="Multidrug efflux transporter AcrB pore domain"/>
    <property type="match status" value="2"/>
</dbReference>
<dbReference type="SUPFAM" id="SSF82866">
    <property type="entry name" value="Multidrug efflux transporter AcrB transmembrane domain"/>
    <property type="match status" value="1"/>
</dbReference>
<feature type="transmembrane region" description="Helical" evidence="1">
    <location>
        <begin position="388"/>
        <end position="412"/>
    </location>
</feature>
<dbReference type="Gene3D" id="3.30.70.1440">
    <property type="entry name" value="Multidrug efflux transporter AcrB pore domain"/>
    <property type="match status" value="1"/>
</dbReference>
<feature type="transmembrane region" description="Helical" evidence="1">
    <location>
        <begin position="336"/>
        <end position="355"/>
    </location>
</feature>
<feature type="transmembrane region" description="Helical" evidence="1">
    <location>
        <begin position="12"/>
        <end position="31"/>
    </location>
</feature>
<dbReference type="AlphaFoldDB" id="A0A3B0YIV8"/>
<dbReference type="EMBL" id="UOFN01000134">
    <property type="protein sequence ID" value="VAW80898.1"/>
    <property type="molecule type" value="Genomic_DNA"/>
</dbReference>
<dbReference type="Pfam" id="PF00873">
    <property type="entry name" value="ACR_tran"/>
    <property type="match status" value="1"/>
</dbReference>
<proteinExistence type="predicted"/>
<sequence length="893" mass="99131">MESLVRFSLKQKVFYNLLFVMLTVAGAFAFIELPAERYPNVHFGEVTVSTFFPGASPEDVETLVTRKIEETLESIEELEWISATSYRQRSYIRLKFIDDSDYTDLFDEVRFRVLNVAGELPDSIDPPSVQEAKVDDYLPVVAINLAGDRDNRSLALMGDELKTALRQIPGVKEVRINGEYPREFHIYLDPNRLRALGVSYESVAEALRNANVSIPAGNFNTASGEFTVKVDETFRSREQVVSTVVRRDGDGSFIRVADLISRAEAGYRDPLVISSINGKNALALQIIKSTGGSALDIREGVDRVLENFAAQFEREGVELIMTQDSTVYINDALSTLSMNMLVGMLLVSGIIWYFMGLRNAGLVTIGIPFSFMLTMLLMYLTGNSLNEITLFAFVLVTGIIVDDAIVVTENIYRHVEKGDPLYTAITRGTAEVALPVISATMTTVAAFLPMLIMTGSTGEFFAQIPMVVSFAIIASLIECLLILPIHYLDFGPRKHEGKPVAELDKDNVLLALLRRISEAVLAATMRHRLRSVSLVVIAFVASVVILVLSVSGKVPLIQIQFFPDDYRLYYVDVEGPTSTPLEVIDLKVREISEDILDDGPGMARSAAGFAGFIVNDDYEPIYGNNRGTVMVSMPSRDQQAFDDPLIHLQQMSENLKSKYEKDGIRLRVHAQKDGPPQGKDINVRVLGDDLVVIGALADEILQFINTQADFRDDLVDVEDDRGAPKRVFRFRVQHEKASEFGLDSQRVARLAASVLDGRYIGKYRLTDEEVDLKLYVDPVWLREPSAALGIPIIEQLQGPVLLSDVTRLDAYNEAGELHRYQGRRAISIKGNIRTGSSTSVPAVVAGVSDYVNSVQSRYPGTTVIFSGEHEDTQRSYRSLAYAFVIAVLAMYLI</sequence>
<evidence type="ECO:0000313" key="2">
    <source>
        <dbReference type="EMBL" id="VAW80898.1"/>
    </source>
</evidence>
<reference evidence="2" key="1">
    <citation type="submission" date="2018-06" db="EMBL/GenBank/DDBJ databases">
        <authorList>
            <person name="Zhirakovskaya E."/>
        </authorList>
    </citation>
    <scope>NUCLEOTIDE SEQUENCE</scope>
</reference>
<gene>
    <name evidence="2" type="ORF">MNBD_GAMMA15-1272</name>
</gene>
<feature type="transmembrane region" description="Helical" evidence="1">
    <location>
        <begin position="464"/>
        <end position="488"/>
    </location>
</feature>
<dbReference type="Gene3D" id="3.30.70.1320">
    <property type="entry name" value="Multidrug efflux transporter AcrB pore domain like"/>
    <property type="match status" value="1"/>
</dbReference>
<accession>A0A3B0YIV8</accession>
<keyword evidence="1" id="KW-0472">Membrane</keyword>
<feature type="transmembrane region" description="Helical" evidence="1">
    <location>
        <begin position="532"/>
        <end position="552"/>
    </location>
</feature>
<dbReference type="InterPro" id="IPR027463">
    <property type="entry name" value="AcrB_DN_DC_subdom"/>
</dbReference>
<dbReference type="Gene3D" id="3.30.2090.10">
    <property type="entry name" value="Multidrug efflux transporter AcrB TolC docking domain, DN and DC subdomains"/>
    <property type="match status" value="2"/>
</dbReference>
<evidence type="ECO:0000256" key="1">
    <source>
        <dbReference type="SAM" id="Phobius"/>
    </source>
</evidence>
<dbReference type="Gene3D" id="1.20.1640.10">
    <property type="entry name" value="Multidrug efflux transporter AcrB transmembrane domain"/>
    <property type="match status" value="2"/>
</dbReference>
<dbReference type="InterPro" id="IPR001036">
    <property type="entry name" value="Acrflvin-R"/>
</dbReference>
<dbReference type="SUPFAM" id="SSF82714">
    <property type="entry name" value="Multidrug efflux transporter AcrB TolC docking domain, DN and DC subdomains"/>
    <property type="match status" value="2"/>
</dbReference>
<keyword evidence="1" id="KW-1133">Transmembrane helix</keyword>
<dbReference type="PRINTS" id="PR00702">
    <property type="entry name" value="ACRIFLAVINRP"/>
</dbReference>
<dbReference type="PANTHER" id="PTHR32063:SF33">
    <property type="entry name" value="RND SUPERFAMILY EFFLUX PUMP PERMEASE COMPONENT"/>
    <property type="match status" value="1"/>
</dbReference>
<feature type="non-terminal residue" evidence="2">
    <location>
        <position position="893"/>
    </location>
</feature>
<feature type="transmembrane region" description="Helical" evidence="1">
    <location>
        <begin position="432"/>
        <end position="452"/>
    </location>
</feature>
<protein>
    <submittedName>
        <fullName evidence="2">RND multidrug efflux transporter Acriflavin resistance protein</fullName>
    </submittedName>
</protein>
<dbReference type="GO" id="GO:0005886">
    <property type="term" value="C:plasma membrane"/>
    <property type="evidence" value="ECO:0007669"/>
    <property type="project" value="TreeGrafter"/>
</dbReference>
<dbReference type="GO" id="GO:0042910">
    <property type="term" value="F:xenobiotic transmembrane transporter activity"/>
    <property type="evidence" value="ECO:0007669"/>
    <property type="project" value="TreeGrafter"/>
</dbReference>
<organism evidence="2">
    <name type="scientific">hydrothermal vent metagenome</name>
    <dbReference type="NCBI Taxonomy" id="652676"/>
    <lineage>
        <taxon>unclassified sequences</taxon>
        <taxon>metagenomes</taxon>
        <taxon>ecological metagenomes</taxon>
    </lineage>
</organism>
<keyword evidence="1" id="KW-0812">Transmembrane</keyword>
<name>A0A3B0YIV8_9ZZZZ</name>
<dbReference type="PANTHER" id="PTHR32063">
    <property type="match status" value="1"/>
</dbReference>
<dbReference type="SUPFAM" id="SSF82693">
    <property type="entry name" value="Multidrug efflux transporter AcrB pore domain, PN1, PN2, PC1 and PC2 subdomains"/>
    <property type="match status" value="2"/>
</dbReference>
<feature type="transmembrane region" description="Helical" evidence="1">
    <location>
        <begin position="362"/>
        <end position="382"/>
    </location>
</feature>